<accession>A0A0B6YQL8</accession>
<dbReference type="AlphaFoldDB" id="A0A0B6YQL8"/>
<dbReference type="EMBL" id="HACG01011719">
    <property type="protein sequence ID" value="CEK58584.1"/>
    <property type="molecule type" value="Transcribed_RNA"/>
</dbReference>
<gene>
    <name evidence="1" type="primary">ORF33546</name>
</gene>
<feature type="non-terminal residue" evidence="1">
    <location>
        <position position="49"/>
    </location>
</feature>
<sequence>MLLILFTMPRIQTSPTQLFLTAVIPIYLKHRTCKYTDFAKHSELFQQPM</sequence>
<reference evidence="1" key="1">
    <citation type="submission" date="2014-12" db="EMBL/GenBank/DDBJ databases">
        <title>Insight into the proteome of Arion vulgaris.</title>
        <authorList>
            <person name="Aradska J."/>
            <person name="Bulat T."/>
            <person name="Smidak R."/>
            <person name="Sarate P."/>
            <person name="Gangsoo J."/>
            <person name="Sialana F."/>
            <person name="Bilban M."/>
            <person name="Lubec G."/>
        </authorList>
    </citation>
    <scope>NUCLEOTIDE SEQUENCE</scope>
    <source>
        <tissue evidence="1">Skin</tissue>
    </source>
</reference>
<evidence type="ECO:0000313" key="1">
    <source>
        <dbReference type="EMBL" id="CEK58584.1"/>
    </source>
</evidence>
<proteinExistence type="predicted"/>
<name>A0A0B6YQL8_9EUPU</name>
<organism evidence="1">
    <name type="scientific">Arion vulgaris</name>
    <dbReference type="NCBI Taxonomy" id="1028688"/>
    <lineage>
        <taxon>Eukaryota</taxon>
        <taxon>Metazoa</taxon>
        <taxon>Spiralia</taxon>
        <taxon>Lophotrochozoa</taxon>
        <taxon>Mollusca</taxon>
        <taxon>Gastropoda</taxon>
        <taxon>Heterobranchia</taxon>
        <taxon>Euthyneura</taxon>
        <taxon>Panpulmonata</taxon>
        <taxon>Eupulmonata</taxon>
        <taxon>Stylommatophora</taxon>
        <taxon>Helicina</taxon>
        <taxon>Arionoidea</taxon>
        <taxon>Arionidae</taxon>
        <taxon>Arion</taxon>
    </lineage>
</organism>
<protein>
    <submittedName>
        <fullName evidence="1">Uncharacterized protein</fullName>
    </submittedName>
</protein>